<proteinExistence type="predicted"/>
<feature type="region of interest" description="Disordered" evidence="1">
    <location>
        <begin position="1"/>
        <end position="22"/>
    </location>
</feature>
<accession>A0A1V9Y063</accession>
<reference evidence="2 3" key="1">
    <citation type="journal article" date="2017" name="Gigascience">
        <title>Draft genome of the honey bee ectoparasitic mite, Tropilaelaps mercedesae, is shaped by the parasitic life history.</title>
        <authorList>
            <person name="Dong X."/>
            <person name="Armstrong S.D."/>
            <person name="Xia D."/>
            <person name="Makepeace B.L."/>
            <person name="Darby A.C."/>
            <person name="Kadowaki T."/>
        </authorList>
    </citation>
    <scope>NUCLEOTIDE SEQUENCE [LARGE SCALE GENOMIC DNA]</scope>
    <source>
        <strain evidence="2">Wuxi-XJTLU</strain>
    </source>
</reference>
<gene>
    <name evidence="2" type="ORF">BIW11_05964</name>
</gene>
<evidence type="ECO:0000313" key="3">
    <source>
        <dbReference type="Proteomes" id="UP000192247"/>
    </source>
</evidence>
<evidence type="ECO:0000313" key="2">
    <source>
        <dbReference type="EMBL" id="OQR79109.1"/>
    </source>
</evidence>
<dbReference type="EMBL" id="MNPL01001474">
    <property type="protein sequence ID" value="OQR79109.1"/>
    <property type="molecule type" value="Genomic_DNA"/>
</dbReference>
<dbReference type="InParanoid" id="A0A1V9Y063"/>
<sequence length="81" mass="9250">MTSSSAFQTRSHNSGKRRHSGISGLGQLKQLQLDPVLQLHQLLLQSRHQQEMLLWTKRSRLRQANKCNGFLSSTTPLVRII</sequence>
<name>A0A1V9Y063_9ACAR</name>
<evidence type="ECO:0000256" key="1">
    <source>
        <dbReference type="SAM" id="MobiDB-lite"/>
    </source>
</evidence>
<dbReference type="Proteomes" id="UP000192247">
    <property type="component" value="Unassembled WGS sequence"/>
</dbReference>
<protein>
    <submittedName>
        <fullName evidence="2">Uncharacterized protein</fullName>
    </submittedName>
</protein>
<organism evidence="2 3">
    <name type="scientific">Tropilaelaps mercedesae</name>
    <dbReference type="NCBI Taxonomy" id="418985"/>
    <lineage>
        <taxon>Eukaryota</taxon>
        <taxon>Metazoa</taxon>
        <taxon>Ecdysozoa</taxon>
        <taxon>Arthropoda</taxon>
        <taxon>Chelicerata</taxon>
        <taxon>Arachnida</taxon>
        <taxon>Acari</taxon>
        <taxon>Parasitiformes</taxon>
        <taxon>Mesostigmata</taxon>
        <taxon>Gamasina</taxon>
        <taxon>Dermanyssoidea</taxon>
        <taxon>Laelapidae</taxon>
        <taxon>Tropilaelaps</taxon>
    </lineage>
</organism>
<comment type="caution">
    <text evidence="2">The sequence shown here is derived from an EMBL/GenBank/DDBJ whole genome shotgun (WGS) entry which is preliminary data.</text>
</comment>
<feature type="compositionally biased region" description="Polar residues" evidence="1">
    <location>
        <begin position="1"/>
        <end position="12"/>
    </location>
</feature>
<keyword evidence="3" id="KW-1185">Reference proteome</keyword>
<dbReference type="AlphaFoldDB" id="A0A1V9Y063"/>